<evidence type="ECO:0000313" key="1">
    <source>
        <dbReference type="Ensembl" id="ENSPMEP00000017226.1"/>
    </source>
</evidence>
<evidence type="ECO:0000313" key="2">
    <source>
        <dbReference type="Proteomes" id="UP000261480"/>
    </source>
</evidence>
<reference evidence="1" key="1">
    <citation type="submission" date="2025-05" db="UniProtKB">
        <authorList>
            <consortium name="Ensembl"/>
        </authorList>
    </citation>
    <scope>IDENTIFICATION</scope>
</reference>
<dbReference type="Proteomes" id="UP000261480">
    <property type="component" value="Unplaced"/>
</dbReference>
<dbReference type="Ensembl" id="ENSPMET00000011054.1">
    <property type="protein sequence ID" value="ENSPMEP00000003322.1"/>
    <property type="gene ID" value="ENSPMEG00000000074.1"/>
</dbReference>
<organism evidence="1 2">
    <name type="scientific">Poecilia mexicana</name>
    <dbReference type="NCBI Taxonomy" id="48701"/>
    <lineage>
        <taxon>Eukaryota</taxon>
        <taxon>Metazoa</taxon>
        <taxon>Chordata</taxon>
        <taxon>Craniata</taxon>
        <taxon>Vertebrata</taxon>
        <taxon>Euteleostomi</taxon>
        <taxon>Actinopterygii</taxon>
        <taxon>Neopterygii</taxon>
        <taxon>Teleostei</taxon>
        <taxon>Neoteleostei</taxon>
        <taxon>Acanthomorphata</taxon>
        <taxon>Ovalentaria</taxon>
        <taxon>Atherinomorphae</taxon>
        <taxon>Cyprinodontiformes</taxon>
        <taxon>Poeciliidae</taxon>
        <taxon>Poeciliinae</taxon>
        <taxon>Poecilia</taxon>
    </lineage>
</organism>
<proteinExistence type="predicted"/>
<accession>A0A3B3XQB9</accession>
<name>A0A3B3XQB9_9TELE</name>
<dbReference type="AlphaFoldDB" id="A0A3B3XQB9"/>
<sequence length="45" mass="5554">MFSLMANCCSWLKRWQEPLFMQYAEVEMDNYHKYNDKNKLTCDNN</sequence>
<dbReference type="Ensembl" id="ENSPMET00000026042.1">
    <property type="protein sequence ID" value="ENSPMEP00000017226.1"/>
    <property type="gene ID" value="ENSPMEG00000020030.1"/>
</dbReference>
<keyword evidence="2" id="KW-1185">Reference proteome</keyword>
<protein>
    <submittedName>
        <fullName evidence="1">Uncharacterized protein</fullName>
    </submittedName>
</protein>